<comment type="subcellular location">
    <subcellularLocation>
        <location evidence="1">Cell outer membrane</location>
        <topology evidence="1">Multi-pass membrane protein</topology>
    </subcellularLocation>
</comment>
<evidence type="ECO:0000256" key="5">
    <source>
        <dbReference type="ARBA" id="ARBA00022729"/>
    </source>
</evidence>
<comment type="similarity">
    <text evidence="2">Belongs to the OmpP1/FadL family.</text>
</comment>
<dbReference type="OrthoDB" id="5482465at2"/>
<evidence type="ECO:0000256" key="2">
    <source>
        <dbReference type="ARBA" id="ARBA00008163"/>
    </source>
</evidence>
<dbReference type="AlphaFoldDB" id="A0A2Z4FNH4"/>
<dbReference type="RefSeq" id="WP_111336050.1">
    <property type="nucleotide sequence ID" value="NZ_CP030032.1"/>
</dbReference>
<evidence type="ECO:0000256" key="3">
    <source>
        <dbReference type="ARBA" id="ARBA00022452"/>
    </source>
</evidence>
<evidence type="ECO:0000313" key="9">
    <source>
        <dbReference type="Proteomes" id="UP000249799"/>
    </source>
</evidence>
<evidence type="ECO:0000256" key="1">
    <source>
        <dbReference type="ARBA" id="ARBA00004571"/>
    </source>
</evidence>
<keyword evidence="7" id="KW-0998">Cell outer membrane</keyword>
<dbReference type="GO" id="GO:0015483">
    <property type="term" value="F:long-chain fatty acid transporting porin activity"/>
    <property type="evidence" value="ECO:0007669"/>
    <property type="project" value="TreeGrafter"/>
</dbReference>
<protein>
    <submittedName>
        <fullName evidence="8">Uncharacterized protein</fullName>
    </submittedName>
</protein>
<evidence type="ECO:0000256" key="7">
    <source>
        <dbReference type="ARBA" id="ARBA00023237"/>
    </source>
</evidence>
<proteinExistence type="inferred from homology"/>
<dbReference type="KEGG" id="bsed:DN745_14915"/>
<accession>A0A2Z4FNH4</accession>
<keyword evidence="6" id="KW-0472">Membrane</keyword>
<dbReference type="GO" id="GO:0009279">
    <property type="term" value="C:cell outer membrane"/>
    <property type="evidence" value="ECO:0007669"/>
    <property type="project" value="UniProtKB-SubCell"/>
</dbReference>
<reference evidence="8 9" key="1">
    <citation type="submission" date="2018-06" db="EMBL/GenBank/DDBJ databases">
        <title>Lujinxingia sediminis gen. nov. sp. nov., a new facultative anaerobic member of the class Deltaproteobacteria, and proposal of Lujinxingaceae fam. nov.</title>
        <authorList>
            <person name="Guo L.-Y."/>
            <person name="Li C.-M."/>
            <person name="Wang S."/>
            <person name="Du Z.-J."/>
        </authorList>
    </citation>
    <scope>NUCLEOTIDE SEQUENCE [LARGE SCALE GENOMIC DNA]</scope>
    <source>
        <strain evidence="8 9">FA350</strain>
    </source>
</reference>
<keyword evidence="3" id="KW-1134">Transmembrane beta strand</keyword>
<evidence type="ECO:0000256" key="6">
    <source>
        <dbReference type="ARBA" id="ARBA00023136"/>
    </source>
</evidence>
<dbReference type="EMBL" id="CP030032">
    <property type="protein sequence ID" value="AWV90547.1"/>
    <property type="molecule type" value="Genomic_DNA"/>
</dbReference>
<keyword evidence="4" id="KW-0812">Transmembrane</keyword>
<dbReference type="Gene3D" id="2.40.160.60">
    <property type="entry name" value="Outer membrane protein transport protein (OMPP1/FadL/TodX)"/>
    <property type="match status" value="1"/>
</dbReference>
<dbReference type="Proteomes" id="UP000249799">
    <property type="component" value="Chromosome"/>
</dbReference>
<evidence type="ECO:0000256" key="4">
    <source>
        <dbReference type="ARBA" id="ARBA00022692"/>
    </source>
</evidence>
<name>A0A2Z4FNH4_9DELT</name>
<sequence>MKRVQSTSLNSAKTPLNPLKKLSFLSIIGCALMLPSAASASPFEMYGAGGRASAMAGAQTASAEGAAAIFYNVGSLAHSEPGVSGGLTVGLNRSRILLMNRPLGYDIPDLGGYSPAIPSGMTKYERRDTTDVDNLYVLTLGGVTSFGIKDLRAGLLLAMPTSGYVDANTHFADERERIFSNQLHFTLTDQRLRRLDLEMGIAYKVADWISAGLGATFSPGTVMSTNVYLPNVGDQSDVDLNSQIDSESLWGLLAGVQVDFSEQLQFGLQYRSEVYFRIHGQNTIRVGNTGGKDTREIVQVLDWTPSYSPHSVSAGLAWTQGASKIMLDGRYERWSDYRNNHSKPTNFHDTISPRLGYEYSLPGKDDKPGNKLRAGLGWVPSPVPDQTGRTNYVDNDRAMASIGASYQLDAFGLPLEIDWALQLHVLMSRVTHKKIKASNPNCGADVDVICDEVPDDLINPRTGQPFEGTQGLQTGNPGFPGFTSGGWMGGVVVEVSWLP</sequence>
<gene>
    <name evidence="8" type="ORF">DN745_14915</name>
</gene>
<keyword evidence="9" id="KW-1185">Reference proteome</keyword>
<evidence type="ECO:0000313" key="8">
    <source>
        <dbReference type="EMBL" id="AWV90547.1"/>
    </source>
</evidence>
<dbReference type="PANTHER" id="PTHR35093">
    <property type="entry name" value="OUTER MEMBRANE PROTEIN NMB0088-RELATED"/>
    <property type="match status" value="1"/>
</dbReference>
<dbReference type="PANTHER" id="PTHR35093:SF8">
    <property type="entry name" value="OUTER MEMBRANE PROTEIN NMB0088-RELATED"/>
    <property type="match status" value="1"/>
</dbReference>
<dbReference type="Pfam" id="PF03349">
    <property type="entry name" value="Toluene_X"/>
    <property type="match status" value="1"/>
</dbReference>
<dbReference type="SUPFAM" id="SSF56935">
    <property type="entry name" value="Porins"/>
    <property type="match status" value="1"/>
</dbReference>
<dbReference type="InterPro" id="IPR005017">
    <property type="entry name" value="OMPP1/FadL/TodX"/>
</dbReference>
<keyword evidence="5" id="KW-0732">Signal</keyword>
<organism evidence="8 9">
    <name type="scientific">Bradymonas sediminis</name>
    <dbReference type="NCBI Taxonomy" id="1548548"/>
    <lineage>
        <taxon>Bacteria</taxon>
        <taxon>Deltaproteobacteria</taxon>
        <taxon>Bradymonadales</taxon>
        <taxon>Bradymonadaceae</taxon>
        <taxon>Bradymonas</taxon>
    </lineage>
</organism>